<sequence length="86" mass="10185">MSSTIPSELHRLGEVHTIHEIRPFHWKRSHIHLHAYRPGMYPANLLRHRLRSDPTTTSYGVGQLVRRPLRHSGRRRRSQGQLFCSR</sequence>
<gene>
    <name evidence="2" type="ORF">ANCCAN_30053</name>
</gene>
<comment type="caution">
    <text evidence="2">The sequence shown here is derived from an EMBL/GenBank/DDBJ whole genome shotgun (WGS) entry which is preliminary data.</text>
</comment>
<dbReference type="Proteomes" id="UP000252519">
    <property type="component" value="Unassembled WGS sequence"/>
</dbReference>
<reference evidence="2 3" key="1">
    <citation type="submission" date="2014-10" db="EMBL/GenBank/DDBJ databases">
        <title>Draft genome of the hookworm Ancylostoma caninum.</title>
        <authorList>
            <person name="Mitreva M."/>
        </authorList>
    </citation>
    <scope>NUCLEOTIDE SEQUENCE [LARGE SCALE GENOMIC DNA]</scope>
    <source>
        <strain evidence="2 3">Baltimore</strain>
    </source>
</reference>
<evidence type="ECO:0000313" key="2">
    <source>
        <dbReference type="EMBL" id="RCN24255.1"/>
    </source>
</evidence>
<name>A0A368EZY0_ANCCA</name>
<feature type="compositionally biased region" description="Basic residues" evidence="1">
    <location>
        <begin position="67"/>
        <end position="78"/>
    </location>
</feature>
<feature type="region of interest" description="Disordered" evidence="1">
    <location>
        <begin position="55"/>
        <end position="86"/>
    </location>
</feature>
<keyword evidence="3" id="KW-1185">Reference proteome</keyword>
<dbReference type="AlphaFoldDB" id="A0A368EZY0"/>
<organism evidence="2 3">
    <name type="scientific">Ancylostoma caninum</name>
    <name type="common">Dog hookworm</name>
    <dbReference type="NCBI Taxonomy" id="29170"/>
    <lineage>
        <taxon>Eukaryota</taxon>
        <taxon>Metazoa</taxon>
        <taxon>Ecdysozoa</taxon>
        <taxon>Nematoda</taxon>
        <taxon>Chromadorea</taxon>
        <taxon>Rhabditida</taxon>
        <taxon>Rhabditina</taxon>
        <taxon>Rhabditomorpha</taxon>
        <taxon>Strongyloidea</taxon>
        <taxon>Ancylostomatidae</taxon>
        <taxon>Ancylostomatinae</taxon>
        <taxon>Ancylostoma</taxon>
    </lineage>
</organism>
<accession>A0A368EZY0</accession>
<protein>
    <submittedName>
        <fullName evidence="2">Uncharacterized protein</fullName>
    </submittedName>
</protein>
<evidence type="ECO:0000313" key="3">
    <source>
        <dbReference type="Proteomes" id="UP000252519"/>
    </source>
</evidence>
<proteinExistence type="predicted"/>
<evidence type="ECO:0000256" key="1">
    <source>
        <dbReference type="SAM" id="MobiDB-lite"/>
    </source>
</evidence>
<dbReference type="EMBL" id="JOJR01021675">
    <property type="protein sequence ID" value="RCN24255.1"/>
    <property type="molecule type" value="Genomic_DNA"/>
</dbReference>